<sequence length="176" mass="19421">MQLHVRQKATRIYLHVGSLLESNVFRITHATRATVLAAQNEQLGRAIQNLYAYVQSGNSLPVLSIGDDGKPLVHDIVVFANTLPDQARYLEGKSPQETLQSSNSLDEVSAWAQTEPWLGPSPMASIPEMMNSTLQSQAQYEEENQADVEDIWSMVDVNASEAATLYAFLQSLRASS</sequence>
<reference evidence="1" key="1">
    <citation type="journal article" date="2018" name="BMC Genomics">
        <title>Comparative genomics of the wheat fungal pathogen Pyrenophora tritici-repentis reveals chromosomal variations and genome plasticity.</title>
        <authorList>
            <person name="Moolhuijzen P."/>
            <person name="See P.T."/>
            <person name="Hane J.K."/>
            <person name="Shi G."/>
            <person name="Liu Z."/>
            <person name="Oliver R.P."/>
            <person name="Moffat C.S."/>
        </authorList>
    </citation>
    <scope>NUCLEOTIDE SEQUENCE [LARGE SCALE GENOMIC DNA]</scope>
    <source>
        <strain evidence="1">M4</strain>
    </source>
</reference>
<keyword evidence="4" id="KW-1185">Reference proteome</keyword>
<evidence type="ECO:0000313" key="3">
    <source>
        <dbReference type="Proteomes" id="UP000245464"/>
    </source>
</evidence>
<dbReference type="EMBL" id="NQIK02000006">
    <property type="protein sequence ID" value="KAF7569446.1"/>
    <property type="molecule type" value="Genomic_DNA"/>
</dbReference>
<dbReference type="EMBL" id="NRDI02000017">
    <property type="protein sequence ID" value="KAI1510422.1"/>
    <property type="molecule type" value="Genomic_DNA"/>
</dbReference>
<gene>
    <name evidence="2" type="ORF">Ptr86124_010868</name>
    <name evidence="1" type="ORF">PtrM4_118610</name>
</gene>
<organism evidence="1 3">
    <name type="scientific">Pyrenophora tritici-repentis</name>
    <dbReference type="NCBI Taxonomy" id="45151"/>
    <lineage>
        <taxon>Eukaryota</taxon>
        <taxon>Fungi</taxon>
        <taxon>Dikarya</taxon>
        <taxon>Ascomycota</taxon>
        <taxon>Pezizomycotina</taxon>
        <taxon>Dothideomycetes</taxon>
        <taxon>Pleosporomycetidae</taxon>
        <taxon>Pleosporales</taxon>
        <taxon>Pleosporineae</taxon>
        <taxon>Pleosporaceae</taxon>
        <taxon>Pyrenophora</taxon>
    </lineage>
</organism>
<comment type="caution">
    <text evidence="1">The sequence shown here is derived from an EMBL/GenBank/DDBJ whole genome shotgun (WGS) entry which is preliminary data.</text>
</comment>
<reference evidence="4" key="4">
    <citation type="journal article" date="2022" name="Microb. Genom.">
        <title>A global pangenome for the wheat fungal pathogen Pyrenophora tritici-repentis and prediction of effector protein structural homology.</title>
        <authorList>
            <person name="Moolhuijzen P.M."/>
            <person name="See P.T."/>
            <person name="Shi G."/>
            <person name="Powell H.R."/>
            <person name="Cockram J."/>
            <person name="Jorgensen L.N."/>
            <person name="Benslimane H."/>
            <person name="Strelkov S.E."/>
            <person name="Turner J."/>
            <person name="Liu Z."/>
            <person name="Moffat C.S."/>
        </authorList>
    </citation>
    <scope>NUCLEOTIDE SEQUENCE [LARGE SCALE GENOMIC DNA]</scope>
</reference>
<accession>A0A2W1F4U7</accession>
<reference evidence="2" key="2">
    <citation type="submission" date="2021-05" db="EMBL/GenBank/DDBJ databases">
        <authorList>
            <person name="Moolhuijzen P.M."/>
            <person name="Moffat C.S."/>
        </authorList>
    </citation>
    <scope>NUCLEOTIDE SEQUENCE</scope>
    <source>
        <strain evidence="2">86-124</strain>
    </source>
</reference>
<evidence type="ECO:0000313" key="4">
    <source>
        <dbReference type="Proteomes" id="UP000249757"/>
    </source>
</evidence>
<dbReference type="Proteomes" id="UP000249757">
    <property type="component" value="Unassembled WGS sequence"/>
</dbReference>
<protein>
    <submittedName>
        <fullName evidence="1">Uncharacterized protein</fullName>
    </submittedName>
</protein>
<name>A0A2W1F4U7_9PLEO</name>
<proteinExistence type="predicted"/>
<evidence type="ECO:0000313" key="2">
    <source>
        <dbReference type="EMBL" id="KAI1510422.1"/>
    </source>
</evidence>
<dbReference type="Proteomes" id="UP000245464">
    <property type="component" value="Chromosome 6"/>
</dbReference>
<dbReference type="AlphaFoldDB" id="A0A2W1F4U7"/>
<evidence type="ECO:0000313" key="1">
    <source>
        <dbReference type="EMBL" id="KAF7569446.1"/>
    </source>
</evidence>
<reference evidence="2" key="3">
    <citation type="journal article" date="2022" name="bioRxiv">
        <title>A global pangenome for the wheat fungal pathogen Pyrenophora tritici-repentis and prediction of effector protein structural homology.</title>
        <authorList>
            <person name="Moolhuijzen P."/>
            <person name="See P.T."/>
            <person name="Shi G."/>
            <person name="Powell H.R."/>
            <person name="Cockram J."/>
            <person name="Jorgensen L.N."/>
            <person name="Benslimane H."/>
            <person name="Strelkov S.E."/>
            <person name="Turner J."/>
            <person name="Liu Z."/>
            <person name="Moffat C.S."/>
        </authorList>
    </citation>
    <scope>NUCLEOTIDE SEQUENCE</scope>
    <source>
        <strain evidence="2">86-124</strain>
    </source>
</reference>